<evidence type="ECO:0000313" key="8">
    <source>
        <dbReference type="Proteomes" id="UP001174909"/>
    </source>
</evidence>
<evidence type="ECO:0000256" key="2">
    <source>
        <dbReference type="ARBA" id="ARBA00022618"/>
    </source>
</evidence>
<dbReference type="InterPro" id="IPR036737">
    <property type="entry name" value="OmpA-like_sf"/>
</dbReference>
<dbReference type="InterPro" id="IPR006665">
    <property type="entry name" value="OmpA-like"/>
</dbReference>
<dbReference type="PANTHER" id="PTHR30329:SF21">
    <property type="entry name" value="LIPOPROTEIN YIAD-RELATED"/>
    <property type="match status" value="1"/>
</dbReference>
<proteinExistence type="predicted"/>
<feature type="domain" description="OmpA-like" evidence="6">
    <location>
        <begin position="1"/>
        <end position="117"/>
    </location>
</feature>
<evidence type="ECO:0000256" key="5">
    <source>
        <dbReference type="ARBA" id="ARBA00023306"/>
    </source>
</evidence>
<keyword evidence="3" id="KW-0472">Membrane</keyword>
<dbReference type="CDD" id="cd07185">
    <property type="entry name" value="OmpA_C-like"/>
    <property type="match status" value="1"/>
</dbReference>
<organism evidence="7 8">
    <name type="scientific">Geodia barretti</name>
    <name type="common">Barrett's horny sponge</name>
    <dbReference type="NCBI Taxonomy" id="519541"/>
    <lineage>
        <taxon>Eukaryota</taxon>
        <taxon>Metazoa</taxon>
        <taxon>Porifera</taxon>
        <taxon>Demospongiae</taxon>
        <taxon>Heteroscleromorpha</taxon>
        <taxon>Tetractinellida</taxon>
        <taxon>Astrophorina</taxon>
        <taxon>Geodiidae</taxon>
        <taxon>Geodia</taxon>
    </lineage>
</organism>
<keyword evidence="2" id="KW-0132">Cell division</keyword>
<keyword evidence="7" id="KW-0449">Lipoprotein</keyword>
<accession>A0AA35S4Z1</accession>
<sequence length="117" mass="13545">MMELQRNLSDVHFAYDESELTDASRSALQANSAWLQRPYVSAQIQIEGHCDERGTVEYNQALGERRARAAYDYLVSLGVPDSRIEMVSYGKERPQCTESDEDCWQRNRRAHFQITAR</sequence>
<keyword evidence="4" id="KW-0998">Cell outer membrane</keyword>
<gene>
    <name evidence="7" type="ORF">GBAR_LOCUS13085</name>
</gene>
<dbReference type="NCBIfam" id="TIGR02802">
    <property type="entry name" value="Pal_lipo"/>
    <property type="match status" value="1"/>
</dbReference>
<dbReference type="AlphaFoldDB" id="A0AA35S4Z1"/>
<dbReference type="InterPro" id="IPR014169">
    <property type="entry name" value="Pal_lipo_C"/>
</dbReference>
<evidence type="ECO:0000313" key="7">
    <source>
        <dbReference type="EMBL" id="CAI8022247.1"/>
    </source>
</evidence>
<evidence type="ECO:0000256" key="1">
    <source>
        <dbReference type="ARBA" id="ARBA00004442"/>
    </source>
</evidence>
<dbReference type="GO" id="GO:0016020">
    <property type="term" value="C:membrane"/>
    <property type="evidence" value="ECO:0007669"/>
    <property type="project" value="InterPro"/>
</dbReference>
<dbReference type="PROSITE" id="PS51123">
    <property type="entry name" value="OMPA_2"/>
    <property type="match status" value="1"/>
</dbReference>
<name>A0AA35S4Z1_GEOBA</name>
<dbReference type="EMBL" id="CASHTH010001945">
    <property type="protein sequence ID" value="CAI8022247.1"/>
    <property type="molecule type" value="Genomic_DNA"/>
</dbReference>
<keyword evidence="5" id="KW-0131">Cell cycle</keyword>
<dbReference type="PRINTS" id="PR01021">
    <property type="entry name" value="OMPADOMAIN"/>
</dbReference>
<evidence type="ECO:0000259" key="6">
    <source>
        <dbReference type="PROSITE" id="PS51123"/>
    </source>
</evidence>
<dbReference type="InterPro" id="IPR050330">
    <property type="entry name" value="Bact_OuterMem_StrucFunc"/>
</dbReference>
<reference evidence="7" key="1">
    <citation type="submission" date="2023-03" db="EMBL/GenBank/DDBJ databases">
        <authorList>
            <person name="Steffen K."/>
            <person name="Cardenas P."/>
        </authorList>
    </citation>
    <scope>NUCLEOTIDE SEQUENCE</scope>
</reference>
<evidence type="ECO:0000256" key="4">
    <source>
        <dbReference type="ARBA" id="ARBA00023237"/>
    </source>
</evidence>
<evidence type="ECO:0000256" key="3">
    <source>
        <dbReference type="ARBA" id="ARBA00023136"/>
    </source>
</evidence>
<dbReference type="Proteomes" id="UP001174909">
    <property type="component" value="Unassembled WGS sequence"/>
</dbReference>
<protein>
    <submittedName>
        <fullName evidence="7">Peptidoglycan-associated lipoprotein</fullName>
    </submittedName>
</protein>
<dbReference type="InterPro" id="IPR006664">
    <property type="entry name" value="OMP_bac"/>
</dbReference>
<dbReference type="GO" id="GO:0051301">
    <property type="term" value="P:cell division"/>
    <property type="evidence" value="ECO:0007669"/>
    <property type="project" value="UniProtKB-KW"/>
</dbReference>
<comment type="subcellular location">
    <subcellularLocation>
        <location evidence="1">Cell outer membrane</location>
    </subcellularLocation>
</comment>
<dbReference type="Pfam" id="PF00691">
    <property type="entry name" value="OmpA"/>
    <property type="match status" value="1"/>
</dbReference>
<dbReference type="PRINTS" id="PR01023">
    <property type="entry name" value="NAFLGMOTY"/>
</dbReference>
<dbReference type="PANTHER" id="PTHR30329">
    <property type="entry name" value="STATOR ELEMENT OF FLAGELLAR MOTOR COMPLEX"/>
    <property type="match status" value="1"/>
</dbReference>
<dbReference type="SUPFAM" id="SSF103088">
    <property type="entry name" value="OmpA-like"/>
    <property type="match status" value="1"/>
</dbReference>
<dbReference type="Gene3D" id="3.30.1330.60">
    <property type="entry name" value="OmpA-like domain"/>
    <property type="match status" value="1"/>
</dbReference>
<keyword evidence="8" id="KW-1185">Reference proteome</keyword>
<comment type="caution">
    <text evidence="7">The sequence shown here is derived from an EMBL/GenBank/DDBJ whole genome shotgun (WGS) entry which is preliminary data.</text>
</comment>